<proteinExistence type="predicted"/>
<evidence type="ECO:0000313" key="3">
    <source>
        <dbReference type="Proteomes" id="UP000295083"/>
    </source>
</evidence>
<sequence>MKAASVIALIFSAGSLAQIEKPSFCPTVTTTGLVCPTFAVKQCLALSTISSRCGCPTAVPTATVNFPCGGNGPTGCGATEYIYDTATPTCSGFVTYQTIPIITPTIAPEPPLPTVCPTVYKTGTVCGSCVQPACQQLSMIYNICGCPKVVPTVSVSYPCGAGCPGGCMGTDYIYASNTPTCTATVL</sequence>
<dbReference type="EMBL" id="QAPG01000067">
    <property type="protein sequence ID" value="TDZ33332.1"/>
    <property type="molecule type" value="Genomic_DNA"/>
</dbReference>
<evidence type="ECO:0000256" key="1">
    <source>
        <dbReference type="SAM" id="SignalP"/>
    </source>
</evidence>
<comment type="caution">
    <text evidence="2">The sequence shown here is derived from an EMBL/GenBank/DDBJ whole genome shotgun (WGS) entry which is preliminary data.</text>
</comment>
<dbReference type="AlphaFoldDB" id="A0A4R8Q4Q8"/>
<name>A0A4R8Q4Q8_9PEZI</name>
<dbReference type="Proteomes" id="UP000295083">
    <property type="component" value="Unassembled WGS sequence"/>
</dbReference>
<keyword evidence="1" id="KW-0732">Signal</keyword>
<protein>
    <submittedName>
        <fullName evidence="2">Uncharacterized protein</fullName>
    </submittedName>
</protein>
<reference evidence="2 3" key="1">
    <citation type="submission" date="2018-11" db="EMBL/GenBank/DDBJ databases">
        <title>Genome sequence and assembly of Colletotrichum spinosum.</title>
        <authorList>
            <person name="Gan P."/>
            <person name="Shirasu K."/>
        </authorList>
    </citation>
    <scope>NUCLEOTIDE SEQUENCE [LARGE SCALE GENOMIC DNA]</scope>
    <source>
        <strain evidence="2 3">CBS 515.97</strain>
    </source>
</reference>
<evidence type="ECO:0000313" key="2">
    <source>
        <dbReference type="EMBL" id="TDZ33332.1"/>
    </source>
</evidence>
<feature type="chain" id="PRO_5020678051" evidence="1">
    <location>
        <begin position="18"/>
        <end position="186"/>
    </location>
</feature>
<gene>
    <name evidence="2" type="ORF">C8035_v011398</name>
</gene>
<organism evidence="2 3">
    <name type="scientific">Colletotrichum spinosum</name>
    <dbReference type="NCBI Taxonomy" id="1347390"/>
    <lineage>
        <taxon>Eukaryota</taxon>
        <taxon>Fungi</taxon>
        <taxon>Dikarya</taxon>
        <taxon>Ascomycota</taxon>
        <taxon>Pezizomycotina</taxon>
        <taxon>Sordariomycetes</taxon>
        <taxon>Hypocreomycetidae</taxon>
        <taxon>Glomerellales</taxon>
        <taxon>Glomerellaceae</taxon>
        <taxon>Colletotrichum</taxon>
        <taxon>Colletotrichum orbiculare species complex</taxon>
    </lineage>
</organism>
<accession>A0A4R8Q4Q8</accession>
<keyword evidence="3" id="KW-1185">Reference proteome</keyword>
<feature type="signal peptide" evidence="1">
    <location>
        <begin position="1"/>
        <end position="17"/>
    </location>
</feature>